<gene>
    <name evidence="1" type="ORF">R5R35_010883</name>
</gene>
<reference evidence="1 2" key="1">
    <citation type="submission" date="2024-03" db="EMBL/GenBank/DDBJ databases">
        <title>The genome assembly and annotation of the cricket Gryllus longicercus Weissman &amp; Gray.</title>
        <authorList>
            <person name="Szrajer S."/>
            <person name="Gray D."/>
            <person name="Ylla G."/>
        </authorList>
    </citation>
    <scope>NUCLEOTIDE SEQUENCE [LARGE SCALE GENOMIC DNA]</scope>
    <source>
        <strain evidence="1">DAG 2021-001</strain>
        <tissue evidence="1">Whole body minus gut</tissue>
    </source>
</reference>
<accession>A0AAN9Z089</accession>
<dbReference type="Proteomes" id="UP001378592">
    <property type="component" value="Unassembled WGS sequence"/>
</dbReference>
<comment type="caution">
    <text evidence="1">The sequence shown here is derived from an EMBL/GenBank/DDBJ whole genome shotgun (WGS) entry which is preliminary data.</text>
</comment>
<evidence type="ECO:0000313" key="1">
    <source>
        <dbReference type="EMBL" id="KAK7791363.1"/>
    </source>
</evidence>
<organism evidence="1 2">
    <name type="scientific">Gryllus longicercus</name>
    <dbReference type="NCBI Taxonomy" id="2509291"/>
    <lineage>
        <taxon>Eukaryota</taxon>
        <taxon>Metazoa</taxon>
        <taxon>Ecdysozoa</taxon>
        <taxon>Arthropoda</taxon>
        <taxon>Hexapoda</taxon>
        <taxon>Insecta</taxon>
        <taxon>Pterygota</taxon>
        <taxon>Neoptera</taxon>
        <taxon>Polyneoptera</taxon>
        <taxon>Orthoptera</taxon>
        <taxon>Ensifera</taxon>
        <taxon>Gryllidea</taxon>
        <taxon>Grylloidea</taxon>
        <taxon>Gryllidae</taxon>
        <taxon>Gryllinae</taxon>
        <taxon>Gryllus</taxon>
    </lineage>
</organism>
<dbReference type="EMBL" id="JAZDUA010000542">
    <property type="protein sequence ID" value="KAK7791363.1"/>
    <property type="molecule type" value="Genomic_DNA"/>
</dbReference>
<proteinExistence type="predicted"/>
<protein>
    <recommendedName>
        <fullName evidence="3">C2H2-type domain-containing protein</fullName>
    </recommendedName>
</protein>
<name>A0AAN9Z089_9ORTH</name>
<evidence type="ECO:0000313" key="2">
    <source>
        <dbReference type="Proteomes" id="UP001378592"/>
    </source>
</evidence>
<dbReference type="AlphaFoldDB" id="A0AAN9Z089"/>
<sequence length="87" mass="9913">MINKEPPLTTQPQNVWNDAMLPPLRPFTPPLSAPVSSGNMHMCGCGKMYLRCGSLQRHQKLECGKMPQMCCPYCEYRAKRVDSLRSR</sequence>
<keyword evidence="2" id="KW-1185">Reference proteome</keyword>
<evidence type="ECO:0008006" key="3">
    <source>
        <dbReference type="Google" id="ProtNLM"/>
    </source>
</evidence>